<dbReference type="HOGENOM" id="CLU_1276002_0_0_10"/>
<accession>F8X184</accession>
<dbReference type="GeneID" id="78082636"/>
<sequence>MSYLSKEYQEQWNFSKYPPSAYRIFGFVFSKQPGSFNYNKNIVQIFTLKPNDLPEQVRIDNFKKLCQSLFREVNVKEDLDVKTETDHESKETTITFSSNNICNCLQSLKYEDEKILFNTLYKPSLGTYPLSLNQRIEFILGVYLNHSHHKAKMLFRDNYPKMALTHSFIVDLAGEDDEFILTSRFDRSHSHVIEINENGQLWKKLETLLLKYGYQL</sequence>
<dbReference type="AlphaFoldDB" id="F8X184"/>
<comment type="caution">
    <text evidence="1">The sequence shown here is derived from an EMBL/GenBank/DDBJ whole genome shotgun (WGS) entry which is preliminary data.</text>
</comment>
<reference evidence="1 2" key="1">
    <citation type="submission" date="2011-04" db="EMBL/GenBank/DDBJ databases">
        <title>The Genome Sequence of Dysgonomonas mossii DSM 22836.</title>
        <authorList>
            <consortium name="The Broad Institute Genome Sequencing Platform"/>
            <person name="Earl A."/>
            <person name="Ward D."/>
            <person name="Feldgarden M."/>
            <person name="Gevers D."/>
            <person name="Pudlo N."/>
            <person name="Martens E."/>
            <person name="Allen-Vercoe E."/>
            <person name="Young S.K."/>
            <person name="Zeng Q."/>
            <person name="Gargeya S."/>
            <person name="Fitzgerald M."/>
            <person name="Haas B."/>
            <person name="Abouelleil A."/>
            <person name="Alvarado L."/>
            <person name="Arachchi H.M."/>
            <person name="Berlin A."/>
            <person name="Brown A."/>
            <person name="Chapman S.B."/>
            <person name="Chen Z."/>
            <person name="Dunbar C."/>
            <person name="Freedman E."/>
            <person name="Gearin G."/>
            <person name="Gellesch M."/>
            <person name="Goldberg J."/>
            <person name="Griggs A."/>
            <person name="Gujja S."/>
            <person name="Heiman D."/>
            <person name="Howarth C."/>
            <person name="Larson L."/>
            <person name="Lui A."/>
            <person name="MacDonald P.J.P."/>
            <person name="Mehta T."/>
            <person name="Montmayeur A."/>
            <person name="Murphy C."/>
            <person name="Neiman D."/>
            <person name="Pearson M."/>
            <person name="Priest M."/>
            <person name="Roberts A."/>
            <person name="Saif S."/>
            <person name="Shea T."/>
            <person name="Shenoy N."/>
            <person name="Sisk P."/>
            <person name="Stolte C."/>
            <person name="Sykes S."/>
            <person name="Yandava C."/>
            <person name="Wortman J."/>
            <person name="Nusbaum C."/>
            <person name="Birren B."/>
        </authorList>
    </citation>
    <scope>NUCLEOTIDE SEQUENCE [LARGE SCALE GENOMIC DNA]</scope>
    <source>
        <strain evidence="1 2">DSM 22836</strain>
    </source>
</reference>
<protein>
    <submittedName>
        <fullName evidence="1">Uncharacterized protein</fullName>
    </submittedName>
</protein>
<dbReference type="STRING" id="742767.HMPREF9456_01993"/>
<dbReference type="Proteomes" id="UP000006420">
    <property type="component" value="Unassembled WGS sequence"/>
</dbReference>
<evidence type="ECO:0000313" key="1">
    <source>
        <dbReference type="EMBL" id="EGK03356.1"/>
    </source>
</evidence>
<proteinExistence type="predicted"/>
<gene>
    <name evidence="1" type="ORF">HMPREF9456_01993</name>
</gene>
<dbReference type="OrthoDB" id="9872588at2"/>
<evidence type="ECO:0000313" key="2">
    <source>
        <dbReference type="Proteomes" id="UP000006420"/>
    </source>
</evidence>
<dbReference type="RefSeq" id="WP_006843363.1">
    <property type="nucleotide sequence ID" value="NZ_AQWJ01000003.1"/>
</dbReference>
<organism evidence="1 2">
    <name type="scientific">Dysgonomonas mossii DSM 22836</name>
    <dbReference type="NCBI Taxonomy" id="742767"/>
    <lineage>
        <taxon>Bacteria</taxon>
        <taxon>Pseudomonadati</taxon>
        <taxon>Bacteroidota</taxon>
        <taxon>Bacteroidia</taxon>
        <taxon>Bacteroidales</taxon>
        <taxon>Dysgonomonadaceae</taxon>
        <taxon>Dysgonomonas</taxon>
    </lineage>
</organism>
<name>F8X184_9BACT</name>
<keyword evidence="2" id="KW-1185">Reference proteome</keyword>
<dbReference type="EMBL" id="ADLW01000007">
    <property type="protein sequence ID" value="EGK03356.1"/>
    <property type="molecule type" value="Genomic_DNA"/>
</dbReference>